<gene>
    <name evidence="2" type="ORF">A4A49_05951</name>
</gene>
<dbReference type="EMBL" id="MJEQ01000721">
    <property type="protein sequence ID" value="OIT34380.1"/>
    <property type="molecule type" value="Genomic_DNA"/>
</dbReference>
<feature type="compositionally biased region" description="Basic and acidic residues" evidence="1">
    <location>
        <begin position="348"/>
        <end position="361"/>
    </location>
</feature>
<proteinExistence type="predicted"/>
<organism evidence="2 3">
    <name type="scientific">Nicotiana attenuata</name>
    <name type="common">Coyote tobacco</name>
    <dbReference type="NCBI Taxonomy" id="49451"/>
    <lineage>
        <taxon>Eukaryota</taxon>
        <taxon>Viridiplantae</taxon>
        <taxon>Streptophyta</taxon>
        <taxon>Embryophyta</taxon>
        <taxon>Tracheophyta</taxon>
        <taxon>Spermatophyta</taxon>
        <taxon>Magnoliopsida</taxon>
        <taxon>eudicotyledons</taxon>
        <taxon>Gunneridae</taxon>
        <taxon>Pentapetalae</taxon>
        <taxon>asterids</taxon>
        <taxon>lamiids</taxon>
        <taxon>Solanales</taxon>
        <taxon>Solanaceae</taxon>
        <taxon>Nicotianoideae</taxon>
        <taxon>Nicotianeae</taxon>
        <taxon>Nicotiana</taxon>
    </lineage>
</organism>
<feature type="region of interest" description="Disordered" evidence="1">
    <location>
        <begin position="1"/>
        <end position="38"/>
    </location>
</feature>
<evidence type="ECO:0000313" key="2">
    <source>
        <dbReference type="EMBL" id="OIT34380.1"/>
    </source>
</evidence>
<accession>A0A314KYI8</accession>
<protein>
    <submittedName>
        <fullName evidence="2">Uncharacterized protein</fullName>
    </submittedName>
</protein>
<dbReference type="Proteomes" id="UP000187609">
    <property type="component" value="Unassembled WGS sequence"/>
</dbReference>
<evidence type="ECO:0000313" key="3">
    <source>
        <dbReference type="Proteomes" id="UP000187609"/>
    </source>
</evidence>
<sequence length="463" mass="49070">MPTAPPFGGGKPPDQSQKMRNSKAYKPPLGASLKQSPAATNLNLGGALIVAKNRPRTSEISQGFSGPNFNIPNHRDDLSSQSAPPHQFSDISTVEIVSDELKNSGVAEMVAASVPGAQIEKARYQNARPTEENTIDRATVASNQQVLAVVAQLEKIRSKVNRGVPVDPHAGKAAGQNFEKGVNDRMPSRGIEVVGISAMYLVEAGQKFMNDSAGVEQMNKVAQLKEKKKDAGDDRRLKDIPASTILSRMYTTLGTNAQVEEATACAPAGANGGAAVVSNLKATAAIEVAKKTAVFKASDVHDKGKILKAGVTDALNGGVKGGNTAEKKAEDWTMVSSKKGTPNNFKMQHIEKSSRDGKDTRSSSNPFNALVNVNDDEGKVAGKNLHLLGSNEAQNLDQNSSTPPAALNLTSLGAQILENMNPLHVSTGTLMPNPITQQYKDVVDDAPIYKVGRNTSNHDIPLN</sequence>
<evidence type="ECO:0000256" key="1">
    <source>
        <dbReference type="SAM" id="MobiDB-lite"/>
    </source>
</evidence>
<dbReference type="AlphaFoldDB" id="A0A314KYI8"/>
<keyword evidence="3" id="KW-1185">Reference proteome</keyword>
<feature type="compositionally biased region" description="Polar residues" evidence="1">
    <location>
        <begin position="58"/>
        <end position="71"/>
    </location>
</feature>
<feature type="region of interest" description="Disordered" evidence="1">
    <location>
        <begin position="338"/>
        <end position="372"/>
    </location>
</feature>
<dbReference type="Gramene" id="OIT34380">
    <property type="protein sequence ID" value="OIT34380"/>
    <property type="gene ID" value="A4A49_05951"/>
</dbReference>
<reference evidence="2" key="1">
    <citation type="submission" date="2016-11" db="EMBL/GenBank/DDBJ databases">
        <title>The genome of Nicotiana attenuata.</title>
        <authorList>
            <person name="Xu S."/>
            <person name="Brockmoeller T."/>
            <person name="Gaquerel E."/>
            <person name="Navarro A."/>
            <person name="Kuhl H."/>
            <person name="Gase K."/>
            <person name="Ling Z."/>
            <person name="Zhou W."/>
            <person name="Kreitzer C."/>
            <person name="Stanke M."/>
            <person name="Tang H."/>
            <person name="Lyons E."/>
            <person name="Pandey P."/>
            <person name="Pandey S.P."/>
            <person name="Timmermann B."/>
            <person name="Baldwin I.T."/>
        </authorList>
    </citation>
    <scope>NUCLEOTIDE SEQUENCE [LARGE SCALE GENOMIC DNA]</scope>
    <source>
        <strain evidence="2">UT</strain>
    </source>
</reference>
<feature type="region of interest" description="Disordered" evidence="1">
    <location>
        <begin position="163"/>
        <end position="183"/>
    </location>
</feature>
<comment type="caution">
    <text evidence="2">The sequence shown here is derived from an EMBL/GenBank/DDBJ whole genome shotgun (WGS) entry which is preliminary data.</text>
</comment>
<feature type="region of interest" description="Disordered" evidence="1">
    <location>
        <begin position="52"/>
        <end position="86"/>
    </location>
</feature>
<name>A0A314KYI8_NICAT</name>